<comment type="caution">
    <text evidence="2">The sequence shown here is derived from an EMBL/GenBank/DDBJ whole genome shotgun (WGS) entry which is preliminary data.</text>
</comment>
<dbReference type="RefSeq" id="WP_342297933.1">
    <property type="nucleotide sequence ID" value="NZ_JBCEVZ010000021.1"/>
</dbReference>
<keyword evidence="1" id="KW-0472">Membrane</keyword>
<reference evidence="2 3" key="1">
    <citation type="journal article" date="2018" name="Arch. Microbiol.">
        <title>Hymenobacter segetis sp. nov., isolated from soil.</title>
        <authorList>
            <person name="Ten L.N."/>
            <person name="Lim S.J."/>
            <person name="Kim B.O."/>
            <person name="Kang I.K."/>
            <person name="Jung H.Y."/>
        </authorList>
    </citation>
    <scope>NUCLEOTIDE SEQUENCE [LARGE SCALE GENOMIC DNA]</scope>
    <source>
        <strain evidence="2 3">S7-3-11</strain>
    </source>
</reference>
<evidence type="ECO:0000313" key="3">
    <source>
        <dbReference type="Proteomes" id="UP001479606"/>
    </source>
</evidence>
<name>A0ABU9LV99_9BACT</name>
<keyword evidence="1" id="KW-0812">Transmembrane</keyword>
<evidence type="ECO:0000256" key="1">
    <source>
        <dbReference type="SAM" id="Phobius"/>
    </source>
</evidence>
<feature type="transmembrane region" description="Helical" evidence="1">
    <location>
        <begin position="20"/>
        <end position="38"/>
    </location>
</feature>
<organism evidence="2 3">
    <name type="scientific">Hymenobacter segetis</name>
    <dbReference type="NCBI Taxonomy" id="2025509"/>
    <lineage>
        <taxon>Bacteria</taxon>
        <taxon>Pseudomonadati</taxon>
        <taxon>Bacteroidota</taxon>
        <taxon>Cytophagia</taxon>
        <taxon>Cytophagales</taxon>
        <taxon>Hymenobacteraceae</taxon>
        <taxon>Hymenobacter</taxon>
    </lineage>
</organism>
<protein>
    <submittedName>
        <fullName evidence="2">Uncharacterized protein</fullName>
    </submittedName>
</protein>
<keyword evidence="1" id="KW-1133">Transmembrane helix</keyword>
<dbReference type="Proteomes" id="UP001479606">
    <property type="component" value="Unassembled WGS sequence"/>
</dbReference>
<dbReference type="EMBL" id="JBCEVZ010000021">
    <property type="protein sequence ID" value="MEL5994644.1"/>
    <property type="molecule type" value="Genomic_DNA"/>
</dbReference>
<gene>
    <name evidence="2" type="ORF">AAFH49_10530</name>
</gene>
<evidence type="ECO:0000313" key="2">
    <source>
        <dbReference type="EMBL" id="MEL5994644.1"/>
    </source>
</evidence>
<sequence length="45" mass="5193">MKFRTLRTHLNALRARQSRVVYVLMSGTAAAGLVWALWEHHLLAF</sequence>
<accession>A0ABU9LV99</accession>
<proteinExistence type="predicted"/>
<keyword evidence="3" id="KW-1185">Reference proteome</keyword>